<organism evidence="1 2">
    <name type="scientific">Larimichthys crocea</name>
    <name type="common">Large yellow croaker</name>
    <name type="synonym">Pseudosciaena crocea</name>
    <dbReference type="NCBI Taxonomy" id="215358"/>
    <lineage>
        <taxon>Eukaryota</taxon>
        <taxon>Metazoa</taxon>
        <taxon>Chordata</taxon>
        <taxon>Craniata</taxon>
        <taxon>Vertebrata</taxon>
        <taxon>Euteleostomi</taxon>
        <taxon>Actinopterygii</taxon>
        <taxon>Neopterygii</taxon>
        <taxon>Teleostei</taxon>
        <taxon>Neoteleostei</taxon>
        <taxon>Acanthomorphata</taxon>
        <taxon>Eupercaria</taxon>
        <taxon>Sciaenidae</taxon>
        <taxon>Larimichthys</taxon>
    </lineage>
</organism>
<proteinExistence type="predicted"/>
<gene>
    <name evidence="1" type="ORF">E3U43_011303</name>
</gene>
<dbReference type="Proteomes" id="UP000793456">
    <property type="component" value="Chromosome XVIII"/>
</dbReference>
<keyword evidence="2" id="KW-1185">Reference proteome</keyword>
<evidence type="ECO:0000313" key="1">
    <source>
        <dbReference type="EMBL" id="TMS07210.1"/>
    </source>
</evidence>
<reference evidence="1" key="1">
    <citation type="submission" date="2018-11" db="EMBL/GenBank/DDBJ databases">
        <title>The sequence and de novo assembly of Larimichthys crocea genome using PacBio and Hi-C technologies.</title>
        <authorList>
            <person name="Xu P."/>
            <person name="Chen B."/>
            <person name="Zhou Z."/>
            <person name="Ke Q."/>
            <person name="Wu Y."/>
            <person name="Bai H."/>
            <person name="Pu F."/>
        </authorList>
    </citation>
    <scope>NUCLEOTIDE SEQUENCE</scope>
    <source>
        <tissue evidence="1">Muscle</tissue>
    </source>
</reference>
<name>A0ACD3QJ43_LARCR</name>
<dbReference type="EMBL" id="CM011691">
    <property type="protein sequence ID" value="TMS07210.1"/>
    <property type="molecule type" value="Genomic_DNA"/>
</dbReference>
<accession>A0ACD3QJ43</accession>
<protein>
    <submittedName>
        <fullName evidence="1">Uncharacterized protein</fullName>
    </submittedName>
</protein>
<sequence length="121" mass="12613">MTCSSSTNISSSTWVMATMQLPVSSPFPALVSTASPSPSTVTLELPGNTLAACASLQVNDVVLAGPKDKNMQDQEDSATVVLAVHLNAGDQVSVKLPIGCFLCGDNSHYNTFTGFLLYATD</sequence>
<comment type="caution">
    <text evidence="1">The sequence shown here is derived from an EMBL/GenBank/DDBJ whole genome shotgun (WGS) entry which is preliminary data.</text>
</comment>
<evidence type="ECO:0000313" key="2">
    <source>
        <dbReference type="Proteomes" id="UP000793456"/>
    </source>
</evidence>